<reference evidence="3 4" key="1">
    <citation type="submission" date="2021-06" db="EMBL/GenBank/DDBJ databases">
        <authorList>
            <person name="Lee D.H."/>
        </authorList>
    </citation>
    <scope>NUCLEOTIDE SEQUENCE [LARGE SCALE GENOMIC DNA]</scope>
    <source>
        <strain evidence="3 4">MMS21-HV4-11</strain>
    </source>
</reference>
<organism evidence="3 4">
    <name type="scientific">Reyranella humidisoli</name>
    <dbReference type="NCBI Taxonomy" id="2849149"/>
    <lineage>
        <taxon>Bacteria</taxon>
        <taxon>Pseudomonadati</taxon>
        <taxon>Pseudomonadota</taxon>
        <taxon>Alphaproteobacteria</taxon>
        <taxon>Hyphomicrobiales</taxon>
        <taxon>Reyranellaceae</taxon>
        <taxon>Reyranella</taxon>
    </lineage>
</organism>
<gene>
    <name evidence="3" type="ORF">KQ910_05350</name>
</gene>
<accession>A0ABS6IEZ9</accession>
<evidence type="ECO:0000259" key="2">
    <source>
        <dbReference type="Pfam" id="PF00775"/>
    </source>
</evidence>
<evidence type="ECO:0000313" key="4">
    <source>
        <dbReference type="Proteomes" id="UP000727907"/>
    </source>
</evidence>
<keyword evidence="1" id="KW-0732">Signal</keyword>
<evidence type="ECO:0000256" key="1">
    <source>
        <dbReference type="SAM" id="SignalP"/>
    </source>
</evidence>
<evidence type="ECO:0000313" key="3">
    <source>
        <dbReference type="EMBL" id="MBU8873177.1"/>
    </source>
</evidence>
<dbReference type="PANTHER" id="PTHR33711">
    <property type="entry name" value="DIOXYGENASE, PUTATIVE (AFU_ORTHOLOGUE AFUA_2G02910)-RELATED"/>
    <property type="match status" value="1"/>
</dbReference>
<protein>
    <submittedName>
        <fullName evidence="3">Protocatechuate 3,4-dioxygenase</fullName>
    </submittedName>
</protein>
<dbReference type="CDD" id="cd03459">
    <property type="entry name" value="3_4-PCD"/>
    <property type="match status" value="1"/>
</dbReference>
<dbReference type="RefSeq" id="WP_216957439.1">
    <property type="nucleotide sequence ID" value="NZ_JAHOPB010000001.1"/>
</dbReference>
<dbReference type="InterPro" id="IPR000627">
    <property type="entry name" value="Intradiol_dOase_C"/>
</dbReference>
<dbReference type="InterPro" id="IPR039387">
    <property type="entry name" value="3_4-PCD"/>
</dbReference>
<dbReference type="InterPro" id="IPR050770">
    <property type="entry name" value="Intradiol_RC_Dioxygenase"/>
</dbReference>
<sequence length="213" mass="22833">MTRFPLLARRTVLAGAGLALLPLAPSFAAGLVATPAQTEGPFYPAGFPADMDGDLVQVRGQAAQAMGQVLHLQGRVIDLAGAARGGAMVEIWQCDAQGIYDHPRQSGRDKRDAAFQGYGRMLVDAGGRYSFRTLKPVAYPGRTPHIHLKVATADGRMLTSQFYVAGDPQNERDGIFRSAIRTPGQRERIEMRLEPASGLEPGAMATTMDIVIG</sequence>
<keyword evidence="4" id="KW-1185">Reference proteome</keyword>
<proteinExistence type="predicted"/>
<feature type="chain" id="PRO_5047252100" evidence="1">
    <location>
        <begin position="29"/>
        <end position="213"/>
    </location>
</feature>
<feature type="domain" description="Intradiol ring-cleavage dioxygenases" evidence="2">
    <location>
        <begin position="39"/>
        <end position="179"/>
    </location>
</feature>
<name>A0ABS6IEZ9_9HYPH</name>
<dbReference type="PANTHER" id="PTHR33711:SF9">
    <property type="entry name" value="PROTOCATECHUATE 3,4-DIOXYGENASE ALPHA CHAIN"/>
    <property type="match status" value="1"/>
</dbReference>
<comment type="caution">
    <text evidence="3">The sequence shown here is derived from an EMBL/GenBank/DDBJ whole genome shotgun (WGS) entry which is preliminary data.</text>
</comment>
<dbReference type="Proteomes" id="UP000727907">
    <property type="component" value="Unassembled WGS sequence"/>
</dbReference>
<dbReference type="Pfam" id="PF00775">
    <property type="entry name" value="Dioxygenase_C"/>
    <property type="match status" value="1"/>
</dbReference>
<dbReference type="EMBL" id="JAHOPB010000001">
    <property type="protein sequence ID" value="MBU8873177.1"/>
    <property type="molecule type" value="Genomic_DNA"/>
</dbReference>
<feature type="signal peptide" evidence="1">
    <location>
        <begin position="1"/>
        <end position="28"/>
    </location>
</feature>